<accession>A0ABN7P9S5</accession>
<name>A0ABN7P9S5_TIMPD</name>
<proteinExistence type="predicted"/>
<evidence type="ECO:0000313" key="1">
    <source>
        <dbReference type="EMBL" id="CAG2062210.1"/>
    </source>
</evidence>
<dbReference type="EMBL" id="CAJPIN010019132">
    <property type="protein sequence ID" value="CAG2062210.1"/>
    <property type="molecule type" value="Genomic_DNA"/>
</dbReference>
<evidence type="ECO:0000313" key="2">
    <source>
        <dbReference type="Proteomes" id="UP001153148"/>
    </source>
</evidence>
<reference evidence="1" key="1">
    <citation type="submission" date="2021-03" db="EMBL/GenBank/DDBJ databases">
        <authorList>
            <person name="Tran Van P."/>
        </authorList>
    </citation>
    <scope>NUCLEOTIDE SEQUENCE</scope>
</reference>
<dbReference type="Proteomes" id="UP001153148">
    <property type="component" value="Unassembled WGS sequence"/>
</dbReference>
<organism evidence="1 2">
    <name type="scientific">Timema podura</name>
    <name type="common">Walking stick</name>
    <dbReference type="NCBI Taxonomy" id="61482"/>
    <lineage>
        <taxon>Eukaryota</taxon>
        <taxon>Metazoa</taxon>
        <taxon>Ecdysozoa</taxon>
        <taxon>Arthropoda</taxon>
        <taxon>Hexapoda</taxon>
        <taxon>Insecta</taxon>
        <taxon>Pterygota</taxon>
        <taxon>Neoptera</taxon>
        <taxon>Polyneoptera</taxon>
        <taxon>Phasmatodea</taxon>
        <taxon>Timematodea</taxon>
        <taxon>Timematoidea</taxon>
        <taxon>Timematidae</taxon>
        <taxon>Timema</taxon>
    </lineage>
</organism>
<keyword evidence="2" id="KW-1185">Reference proteome</keyword>
<protein>
    <submittedName>
        <fullName evidence="1">Uncharacterized protein</fullName>
    </submittedName>
</protein>
<comment type="caution">
    <text evidence="1">The sequence shown here is derived from an EMBL/GenBank/DDBJ whole genome shotgun (WGS) entry which is preliminary data.</text>
</comment>
<gene>
    <name evidence="1" type="ORF">TPAB3V08_LOCUS9162</name>
</gene>
<sequence>MCLFSSSLFPPNPQPSELADAFLLDKEGDIENRECNKHIFLKNLALILVERVRNKLKRLKHVNRIKMSQSTPSSVSKIQSYVSSNIDTLRKLKTYLDLALASKEDENLSKVEHVLKSLEDLLCSNIDSDWHNIREEFFDLLDLCLQTILKIFDIDRSVFNRMCFKWLCLIKVSQDL</sequence>